<sequence length="104" mass="11054">MALPNLEALLEEKKLPGLDGFRMVAVMAVVLAHSGVGTLFFSARHGVAGVIPSGALASASYHFLEKRFLRLKQLYEVVGAKPGRSPMTGNPSGMESLAARERSS</sequence>
<reference evidence="4 5" key="1">
    <citation type="submission" date="2018-07" db="EMBL/GenBank/DDBJ databases">
        <title>Freshwater and sediment microbial communities from various areas in North America, analyzing microbe dynamics in response to fracking.</title>
        <authorList>
            <person name="Lamendella R."/>
        </authorList>
    </citation>
    <scope>NUCLEOTIDE SEQUENCE [LARGE SCALE GENOMIC DNA]</scope>
    <source>
        <strain evidence="4 5">114E</strain>
        <strain evidence="3 6">114E_o</strain>
    </source>
</reference>
<evidence type="ECO:0000256" key="2">
    <source>
        <dbReference type="SAM" id="Phobius"/>
    </source>
</evidence>
<evidence type="ECO:0008006" key="7">
    <source>
        <dbReference type="Google" id="ProtNLM"/>
    </source>
</evidence>
<comment type="caution">
    <text evidence="4">The sequence shown here is derived from an EMBL/GenBank/DDBJ whole genome shotgun (WGS) entry which is preliminary data.</text>
</comment>
<dbReference type="EMBL" id="QPJB01000008">
    <property type="protein sequence ID" value="RCW32989.1"/>
    <property type="molecule type" value="Genomic_DNA"/>
</dbReference>
<organism evidence="4 5">
    <name type="scientific">Marinobacter nauticus</name>
    <name type="common">Marinobacter hydrocarbonoclasticus</name>
    <name type="synonym">Marinobacter aquaeolei</name>
    <dbReference type="NCBI Taxonomy" id="2743"/>
    <lineage>
        <taxon>Bacteria</taxon>
        <taxon>Pseudomonadati</taxon>
        <taxon>Pseudomonadota</taxon>
        <taxon>Gammaproteobacteria</taxon>
        <taxon>Pseudomonadales</taxon>
        <taxon>Marinobacteraceae</taxon>
        <taxon>Marinobacter</taxon>
    </lineage>
</organism>
<keyword evidence="2" id="KW-1133">Transmembrane helix</keyword>
<name>A0A368UW10_MARNT</name>
<feature type="transmembrane region" description="Helical" evidence="2">
    <location>
        <begin position="21"/>
        <end position="41"/>
    </location>
</feature>
<keyword evidence="2" id="KW-0472">Membrane</keyword>
<feature type="region of interest" description="Disordered" evidence="1">
    <location>
        <begin position="81"/>
        <end position="104"/>
    </location>
</feature>
<dbReference type="Proteomes" id="UP000252795">
    <property type="component" value="Unassembled WGS sequence"/>
</dbReference>
<accession>A0A368UW10</accession>
<evidence type="ECO:0000256" key="1">
    <source>
        <dbReference type="SAM" id="MobiDB-lite"/>
    </source>
</evidence>
<dbReference type="EMBL" id="QNSA01000008">
    <property type="protein sequence ID" value="RBP71971.1"/>
    <property type="molecule type" value="Genomic_DNA"/>
</dbReference>
<proteinExistence type="predicted"/>
<dbReference type="AlphaFoldDB" id="A0A368UW10"/>
<evidence type="ECO:0000313" key="4">
    <source>
        <dbReference type="EMBL" id="RCW32989.1"/>
    </source>
</evidence>
<dbReference type="RefSeq" id="WP_235853708.1">
    <property type="nucleotide sequence ID" value="NZ_JAHVKM010000002.1"/>
</dbReference>
<evidence type="ECO:0000313" key="6">
    <source>
        <dbReference type="Proteomes" id="UP000253065"/>
    </source>
</evidence>
<keyword evidence="6" id="KW-1185">Reference proteome</keyword>
<evidence type="ECO:0000313" key="3">
    <source>
        <dbReference type="EMBL" id="RBP71971.1"/>
    </source>
</evidence>
<protein>
    <recommendedName>
        <fullName evidence="7">Acyltransferase</fullName>
    </recommendedName>
</protein>
<keyword evidence="2" id="KW-0812">Transmembrane</keyword>
<gene>
    <name evidence="4" type="ORF">DET51_108216</name>
    <name evidence="3" type="ORF">DET64_108217</name>
</gene>
<evidence type="ECO:0000313" key="5">
    <source>
        <dbReference type="Proteomes" id="UP000252795"/>
    </source>
</evidence>
<dbReference type="Proteomes" id="UP000253065">
    <property type="component" value="Unassembled WGS sequence"/>
</dbReference>